<gene>
    <name evidence="8" type="primary">IIV6-376L</name>
    <name evidence="8" type="ORF">TNCT_438891</name>
</gene>
<dbReference type="PANTHER" id="PTHR23409:SF18">
    <property type="entry name" value="RIBONUCLEOSIDE-DIPHOSPHATE REDUCTASE SUBUNIT M2"/>
    <property type="match status" value="1"/>
</dbReference>
<feature type="transmembrane region" description="Helical" evidence="7">
    <location>
        <begin position="536"/>
        <end position="562"/>
    </location>
</feature>
<feature type="transmembrane region" description="Helical" evidence="7">
    <location>
        <begin position="341"/>
        <end position="363"/>
    </location>
</feature>
<comment type="similarity">
    <text evidence="7">Belongs to the dicarboxylate/amino acid:cation symporter (DAACS) (TC 2.A.23) family.</text>
</comment>
<comment type="similarity">
    <text evidence="2">Belongs to the ribonucleoside diphosphate reductase small chain family.</text>
</comment>
<evidence type="ECO:0000256" key="6">
    <source>
        <dbReference type="ARBA" id="ARBA00023136"/>
    </source>
</evidence>
<keyword evidence="3 7" id="KW-0813">Transport</keyword>
<evidence type="ECO:0000256" key="5">
    <source>
        <dbReference type="ARBA" id="ARBA00022989"/>
    </source>
</evidence>
<keyword evidence="6 7" id="KW-0472">Membrane</keyword>
<evidence type="ECO:0000256" key="7">
    <source>
        <dbReference type="RuleBase" id="RU361216"/>
    </source>
</evidence>
<dbReference type="InterPro" id="IPR001991">
    <property type="entry name" value="Na-dicarboxylate_symporter"/>
</dbReference>
<evidence type="ECO:0000256" key="3">
    <source>
        <dbReference type="ARBA" id="ARBA00022448"/>
    </source>
</evidence>
<feature type="transmembrane region" description="Helical" evidence="7">
    <location>
        <begin position="394"/>
        <end position="415"/>
    </location>
</feature>
<feature type="transmembrane region" description="Helical" evidence="7">
    <location>
        <begin position="466"/>
        <end position="488"/>
    </location>
</feature>
<dbReference type="InterPro" id="IPR000358">
    <property type="entry name" value="RNR_small_fam"/>
</dbReference>
<protein>
    <recommendedName>
        <fullName evidence="7">Amino acid transporter</fullName>
    </recommendedName>
</protein>
<dbReference type="AlphaFoldDB" id="A0A8X6KH24"/>
<dbReference type="SUPFAM" id="SSF47240">
    <property type="entry name" value="Ferritin-like"/>
    <property type="match status" value="1"/>
</dbReference>
<dbReference type="NCBIfam" id="NF007186">
    <property type="entry name" value="PRK09614.1-5"/>
    <property type="match status" value="1"/>
</dbReference>
<proteinExistence type="inferred from homology"/>
<dbReference type="Pfam" id="PF00375">
    <property type="entry name" value="SDF"/>
    <property type="match status" value="2"/>
</dbReference>
<dbReference type="Gene3D" id="1.10.620.20">
    <property type="entry name" value="Ribonucleotide Reductase, subunit A"/>
    <property type="match status" value="1"/>
</dbReference>
<reference evidence="8" key="1">
    <citation type="submission" date="2020-07" db="EMBL/GenBank/DDBJ databases">
        <title>Multicomponent nature underlies the extraordinary mechanical properties of spider dragline silk.</title>
        <authorList>
            <person name="Kono N."/>
            <person name="Nakamura H."/>
            <person name="Mori M."/>
            <person name="Yoshida Y."/>
            <person name="Ohtoshi R."/>
            <person name="Malay A.D."/>
            <person name="Moran D.A.P."/>
            <person name="Tomita M."/>
            <person name="Numata K."/>
            <person name="Arakawa K."/>
        </authorList>
    </citation>
    <scope>NUCLEOTIDE SEQUENCE</scope>
</reference>
<dbReference type="Pfam" id="PF00268">
    <property type="entry name" value="Ribonuc_red_sm"/>
    <property type="match status" value="1"/>
</dbReference>
<keyword evidence="9" id="KW-1185">Reference proteome</keyword>
<feature type="transmembrane region" description="Helical" evidence="7">
    <location>
        <begin position="574"/>
        <end position="594"/>
    </location>
</feature>
<dbReference type="PANTHER" id="PTHR23409">
    <property type="entry name" value="RIBONUCLEOSIDE-DIPHOSPHATE REDUCTASE SMALL CHAIN"/>
    <property type="match status" value="1"/>
</dbReference>
<dbReference type="GO" id="GO:0016491">
    <property type="term" value="F:oxidoreductase activity"/>
    <property type="evidence" value="ECO:0007669"/>
    <property type="project" value="InterPro"/>
</dbReference>
<comment type="subcellular location">
    <subcellularLocation>
        <location evidence="1 7">Membrane</location>
        <topology evidence="1 7">Multi-pass membrane protein</topology>
    </subcellularLocation>
</comment>
<accession>A0A8X6KH24</accession>
<dbReference type="InterPro" id="IPR033909">
    <property type="entry name" value="RNR_small"/>
</dbReference>
<dbReference type="InterPro" id="IPR036458">
    <property type="entry name" value="Na:dicarbo_symporter_sf"/>
</dbReference>
<evidence type="ECO:0000313" key="9">
    <source>
        <dbReference type="Proteomes" id="UP000887116"/>
    </source>
</evidence>
<dbReference type="EMBL" id="BMAO01001468">
    <property type="protein sequence ID" value="GFQ73609.1"/>
    <property type="molecule type" value="Genomic_DNA"/>
</dbReference>
<keyword evidence="5 7" id="KW-1133">Transmembrane helix</keyword>
<keyword evidence="7" id="KW-0769">Symport</keyword>
<dbReference type="CDD" id="cd01049">
    <property type="entry name" value="RNRR2"/>
    <property type="match status" value="1"/>
</dbReference>
<evidence type="ECO:0000256" key="1">
    <source>
        <dbReference type="ARBA" id="ARBA00004141"/>
    </source>
</evidence>
<dbReference type="Gene3D" id="1.10.3860.10">
    <property type="entry name" value="Sodium:dicarboxylate symporter"/>
    <property type="match status" value="2"/>
</dbReference>
<organism evidence="8 9">
    <name type="scientific">Trichonephila clavata</name>
    <name type="common">Joro spider</name>
    <name type="synonym">Nephila clavata</name>
    <dbReference type="NCBI Taxonomy" id="2740835"/>
    <lineage>
        <taxon>Eukaryota</taxon>
        <taxon>Metazoa</taxon>
        <taxon>Ecdysozoa</taxon>
        <taxon>Arthropoda</taxon>
        <taxon>Chelicerata</taxon>
        <taxon>Arachnida</taxon>
        <taxon>Araneae</taxon>
        <taxon>Araneomorphae</taxon>
        <taxon>Entelegynae</taxon>
        <taxon>Araneoidea</taxon>
        <taxon>Nephilidae</taxon>
        <taxon>Trichonephila</taxon>
    </lineage>
</organism>
<dbReference type="GO" id="GO:0016020">
    <property type="term" value="C:membrane"/>
    <property type="evidence" value="ECO:0007669"/>
    <property type="project" value="UniProtKB-SubCell"/>
</dbReference>
<evidence type="ECO:0000256" key="2">
    <source>
        <dbReference type="ARBA" id="ARBA00009303"/>
    </source>
</evidence>
<dbReference type="InterPro" id="IPR009078">
    <property type="entry name" value="Ferritin-like_SF"/>
</dbReference>
<name>A0A8X6KH24_TRICU</name>
<keyword evidence="4 7" id="KW-0812">Transmembrane</keyword>
<dbReference type="GO" id="GO:0015293">
    <property type="term" value="F:symporter activity"/>
    <property type="evidence" value="ECO:0007669"/>
    <property type="project" value="UniProtKB-UniRule"/>
</dbReference>
<sequence length="611" mass="70009">MSLLEADPIYKPFNYPWAYDAWLQQQRIHWIPEEVPLADDVKDWKTKLSNVEKNLLTQIFRFFTQADIEVNNCYMRHYSNIFKPTEICMMLASFSNMETIHIAAYSYLLDTIGMPESEYQAFLKYDAMRKKYEYMLEFEESKKHDKKHVAKTLAVFGAFTEGLQLFASFAILLNFQRFGKMKGMGQIIAWSARDETLHTNSIIMLFNTFIKENNEIWDNEFKEELYSACRTIVELEDEFIKLAFDLGDVKGLSAEEVRNYIRYVANRRLMQLGLESIYDVNDNPIPWLDEILNGVEHTNFFENRVTEYSRAATQGTWEEAFTENDTNNSSVNNLKQSAIKFILLLIIMIFLSNLASSLIAYSVGHFIIQNTYSIQDITYEETIVPLWSFRLPLLLSNFHALACGFVSSIVVSILLPKKSKELSNKMLDLTLFILKTFLTPIIPIFVLGLALKMQHDQVLSIIFKDYSIIFIIIASATYLYVFLLYGAANSFKITSWIASISNMIPAFITAMSTMSSNATMPLTLEGSKKNVKQPDIASSVIPITASFHLVVPAGGIMVMLPILEKYLKFSPEMLSLITALYIVFDPIITSANVMGNGAFTMMFTKLYDKLK</sequence>
<dbReference type="Proteomes" id="UP000887116">
    <property type="component" value="Unassembled WGS sequence"/>
</dbReference>
<evidence type="ECO:0000313" key="8">
    <source>
        <dbReference type="EMBL" id="GFQ73609.1"/>
    </source>
</evidence>
<dbReference type="OrthoDB" id="7030570at2759"/>
<feature type="transmembrane region" description="Helical" evidence="7">
    <location>
        <begin position="427"/>
        <end position="451"/>
    </location>
</feature>
<feature type="transmembrane region" description="Helical" evidence="7">
    <location>
        <begin position="153"/>
        <end position="175"/>
    </location>
</feature>
<dbReference type="GO" id="GO:0009263">
    <property type="term" value="P:deoxyribonucleotide biosynthetic process"/>
    <property type="evidence" value="ECO:0007669"/>
    <property type="project" value="InterPro"/>
</dbReference>
<comment type="caution">
    <text evidence="8">The sequence shown here is derived from an EMBL/GenBank/DDBJ whole genome shotgun (WGS) entry which is preliminary data.</text>
</comment>
<dbReference type="SUPFAM" id="SSF118215">
    <property type="entry name" value="Proton glutamate symport protein"/>
    <property type="match status" value="1"/>
</dbReference>
<evidence type="ECO:0000256" key="4">
    <source>
        <dbReference type="ARBA" id="ARBA00022692"/>
    </source>
</evidence>
<dbReference type="InterPro" id="IPR012348">
    <property type="entry name" value="RNR-like"/>
</dbReference>